<keyword evidence="2" id="KW-0472">Membrane</keyword>
<name>A0ABS6AYI0_9NOCA</name>
<comment type="caution">
    <text evidence="4">The sequence shown here is derived from an EMBL/GenBank/DDBJ whole genome shotgun (WGS) entry which is preliminary data.</text>
</comment>
<dbReference type="Pfam" id="PF26527">
    <property type="entry name" value="DUF8176"/>
    <property type="match status" value="1"/>
</dbReference>
<keyword evidence="2" id="KW-0812">Transmembrane</keyword>
<evidence type="ECO:0000313" key="5">
    <source>
        <dbReference type="Proteomes" id="UP000733379"/>
    </source>
</evidence>
<organism evidence="4 5">
    <name type="scientific">Nocardia albiluteola</name>
    <dbReference type="NCBI Taxonomy" id="2842303"/>
    <lineage>
        <taxon>Bacteria</taxon>
        <taxon>Bacillati</taxon>
        <taxon>Actinomycetota</taxon>
        <taxon>Actinomycetes</taxon>
        <taxon>Mycobacteriales</taxon>
        <taxon>Nocardiaceae</taxon>
        <taxon>Nocardia</taxon>
    </lineage>
</organism>
<feature type="region of interest" description="Disordered" evidence="1">
    <location>
        <begin position="18"/>
        <end position="49"/>
    </location>
</feature>
<evidence type="ECO:0000259" key="3">
    <source>
        <dbReference type="Pfam" id="PF26527"/>
    </source>
</evidence>
<sequence length="226" mass="23983">MTETELWRRWLEDPVITRDPDTPVSVRRRRRRTKAGEPGRPRTAARRRPVKARRGSWFAVTAIAVVIGVVVLSVVRGGTRHDSATADLYPVVSTAAPTTTVAPFCAVGSVGGTVVTDGAGDRGSGPGVIAAYEHAYFDARDPKAALDLTDRGPGLPAEPQLAQGISSTPPQVPWCVSITDHGGGVYETAVRYLPAAGQPPVLWLLDITVTGQGGVFTIIRIQDKAA</sequence>
<dbReference type="EMBL" id="JAHKNI010000005">
    <property type="protein sequence ID" value="MBU3063111.1"/>
    <property type="molecule type" value="Genomic_DNA"/>
</dbReference>
<gene>
    <name evidence="4" type="ORF">KO481_16445</name>
</gene>
<feature type="transmembrane region" description="Helical" evidence="2">
    <location>
        <begin position="56"/>
        <end position="75"/>
    </location>
</feature>
<dbReference type="InterPro" id="IPR058489">
    <property type="entry name" value="DUF8176"/>
</dbReference>
<evidence type="ECO:0000256" key="2">
    <source>
        <dbReference type="SAM" id="Phobius"/>
    </source>
</evidence>
<accession>A0ABS6AYI0</accession>
<protein>
    <recommendedName>
        <fullName evidence="3">DUF8176 domain-containing protein</fullName>
    </recommendedName>
</protein>
<evidence type="ECO:0000313" key="4">
    <source>
        <dbReference type="EMBL" id="MBU3063111.1"/>
    </source>
</evidence>
<feature type="domain" description="DUF8176" evidence="3">
    <location>
        <begin position="103"/>
        <end position="222"/>
    </location>
</feature>
<evidence type="ECO:0000256" key="1">
    <source>
        <dbReference type="SAM" id="MobiDB-lite"/>
    </source>
</evidence>
<reference evidence="4 5" key="1">
    <citation type="submission" date="2021-06" db="EMBL/GenBank/DDBJ databases">
        <title>Actinomycetes sequencing.</title>
        <authorList>
            <person name="Shan Q."/>
        </authorList>
    </citation>
    <scope>NUCLEOTIDE SEQUENCE [LARGE SCALE GENOMIC DNA]</scope>
    <source>
        <strain evidence="4 5">NEAU-G5</strain>
    </source>
</reference>
<dbReference type="RefSeq" id="WP_215918031.1">
    <property type="nucleotide sequence ID" value="NZ_JAHKNI010000005.1"/>
</dbReference>
<keyword evidence="2" id="KW-1133">Transmembrane helix</keyword>
<dbReference type="Proteomes" id="UP000733379">
    <property type="component" value="Unassembled WGS sequence"/>
</dbReference>
<proteinExistence type="predicted"/>
<keyword evidence="5" id="KW-1185">Reference proteome</keyword>